<evidence type="ECO:0000313" key="2">
    <source>
        <dbReference type="Proteomes" id="UP000565155"/>
    </source>
</evidence>
<dbReference type="EMBL" id="JABCMA010000010">
    <property type="protein sequence ID" value="NMR74189.1"/>
    <property type="molecule type" value="Genomic_DNA"/>
</dbReference>
<protein>
    <submittedName>
        <fullName evidence="1">Uncharacterized protein</fullName>
    </submittedName>
</protein>
<evidence type="ECO:0000313" key="1">
    <source>
        <dbReference type="EMBL" id="NMR74189.1"/>
    </source>
</evidence>
<name>A0A7Y0MX98_VIBAL</name>
<accession>A0A7Y0MX98</accession>
<dbReference type="Proteomes" id="UP000565155">
    <property type="component" value="Unassembled WGS sequence"/>
</dbReference>
<reference evidence="1 2" key="1">
    <citation type="submission" date="2020-04" db="EMBL/GenBank/DDBJ databases">
        <title>Whole-genome sequencing of Vibrio spp. from China reveals different genetic environments of blaCTX-M-14 among diverse lineages.</title>
        <authorList>
            <person name="Zheng Z."/>
            <person name="Ye L."/>
            <person name="Chen S."/>
        </authorList>
    </citation>
    <scope>NUCLEOTIDE SEQUENCE [LARGE SCALE GENOMIC DNA]</scope>
    <source>
        <strain evidence="1 2">Vb1636</strain>
    </source>
</reference>
<organism evidence="1 2">
    <name type="scientific">Vibrio alginolyticus</name>
    <dbReference type="NCBI Taxonomy" id="663"/>
    <lineage>
        <taxon>Bacteria</taxon>
        <taxon>Pseudomonadati</taxon>
        <taxon>Pseudomonadota</taxon>
        <taxon>Gammaproteobacteria</taxon>
        <taxon>Vibrionales</taxon>
        <taxon>Vibrionaceae</taxon>
        <taxon>Vibrio</taxon>
    </lineage>
</organism>
<comment type="caution">
    <text evidence="1">The sequence shown here is derived from an EMBL/GenBank/DDBJ whole genome shotgun (WGS) entry which is preliminary data.</text>
</comment>
<dbReference type="AlphaFoldDB" id="A0A7Y0MX98"/>
<sequence length="416" mass="46916">MTNKLKIDWDKLKTFTLIPLEVSSICKYNGKKFSADHKNIYSYFHKLQHDGKLNDTGYASFDSLMKRFGIGSKGSLTGFINHLVDVGLLIRHKEGNGTRNRYEVKDIDLSLATYPSKSHVADSNKNKVSSNNLQDKKANNYLLAKKYRAILKGDKLKAFNQWIWKADQEGVQLTAQDYATWSKNYADTEKRKSHFEDMTPCDGTENYAVLVPNSEDFDLTPAPDNYSDSSEANYGFMNDISLDGCPTFSKSEQELASYEQYLFIDEDTAEREEDITNLFTNSYDGKPEPVKHMAPAEEAEVITKIVETLTEVTAPLGDKSKLVGLIGNVDVSDINLDGKGIGYFAAPLAKGELNRTETQQYLTVIHTHFWDDYSPDQTTVESICKKLLCEVCGDKLDDLGYCLNRDCPEHESVIPF</sequence>
<dbReference type="RefSeq" id="WP_153645748.1">
    <property type="nucleotide sequence ID" value="NZ_JABCMA010000010.1"/>
</dbReference>
<proteinExistence type="predicted"/>
<gene>
    <name evidence="1" type="ORF">HKB35_11210</name>
</gene>